<keyword evidence="2" id="KW-1185">Reference proteome</keyword>
<accession>A0A1J1HX47</accession>
<dbReference type="Proteomes" id="UP000183832">
    <property type="component" value="Unassembled WGS sequence"/>
</dbReference>
<dbReference type="EMBL" id="CVRI01000032">
    <property type="protein sequence ID" value="CRK92597.1"/>
    <property type="molecule type" value="Genomic_DNA"/>
</dbReference>
<reference evidence="1 2" key="1">
    <citation type="submission" date="2015-04" db="EMBL/GenBank/DDBJ databases">
        <authorList>
            <person name="Syromyatnikov M.Y."/>
            <person name="Popov V.N."/>
        </authorList>
    </citation>
    <scope>NUCLEOTIDE SEQUENCE [LARGE SCALE GENOMIC DNA]</scope>
</reference>
<protein>
    <submittedName>
        <fullName evidence="1">CLUMA_CG006147, isoform A</fullName>
    </submittedName>
</protein>
<name>A0A1J1HX47_9DIPT</name>
<dbReference type="AlphaFoldDB" id="A0A1J1HX47"/>
<gene>
    <name evidence="1" type="ORF">CLUMA_CG006147</name>
</gene>
<proteinExistence type="predicted"/>
<evidence type="ECO:0000313" key="1">
    <source>
        <dbReference type="EMBL" id="CRK92597.1"/>
    </source>
</evidence>
<evidence type="ECO:0000313" key="2">
    <source>
        <dbReference type="Proteomes" id="UP000183832"/>
    </source>
</evidence>
<sequence length="63" mass="7631">MCLQNFLQRFWCEAKEPTDHSFEALDYHKRNCIRNVNTAIFSETSQYYMINFKNFSVKMARNV</sequence>
<organism evidence="1 2">
    <name type="scientific">Clunio marinus</name>
    <dbReference type="NCBI Taxonomy" id="568069"/>
    <lineage>
        <taxon>Eukaryota</taxon>
        <taxon>Metazoa</taxon>
        <taxon>Ecdysozoa</taxon>
        <taxon>Arthropoda</taxon>
        <taxon>Hexapoda</taxon>
        <taxon>Insecta</taxon>
        <taxon>Pterygota</taxon>
        <taxon>Neoptera</taxon>
        <taxon>Endopterygota</taxon>
        <taxon>Diptera</taxon>
        <taxon>Nematocera</taxon>
        <taxon>Chironomoidea</taxon>
        <taxon>Chironomidae</taxon>
        <taxon>Clunio</taxon>
    </lineage>
</organism>